<dbReference type="Pfam" id="PF25876">
    <property type="entry name" value="HH_MFP_RND"/>
    <property type="match status" value="1"/>
</dbReference>
<accession>A0A1H1XK29</accession>
<dbReference type="NCBIfam" id="TIGR01730">
    <property type="entry name" value="RND_mfp"/>
    <property type="match status" value="1"/>
</dbReference>
<evidence type="ECO:0000256" key="2">
    <source>
        <dbReference type="ARBA" id="ARBA00009477"/>
    </source>
</evidence>
<dbReference type="EMBL" id="LT629750">
    <property type="protein sequence ID" value="SDT09431.1"/>
    <property type="molecule type" value="Genomic_DNA"/>
</dbReference>
<dbReference type="Proteomes" id="UP000243904">
    <property type="component" value="Chromosome I"/>
</dbReference>
<evidence type="ECO:0000313" key="8">
    <source>
        <dbReference type="Proteomes" id="UP000243904"/>
    </source>
</evidence>
<dbReference type="InterPro" id="IPR058627">
    <property type="entry name" value="MdtA-like_C"/>
</dbReference>
<dbReference type="InterPro" id="IPR058625">
    <property type="entry name" value="MdtA-like_BSH"/>
</dbReference>
<evidence type="ECO:0000259" key="6">
    <source>
        <dbReference type="Pfam" id="PF25967"/>
    </source>
</evidence>
<sequence length="422" mass="44640">MENALTVNSPPGDFVGEQLSPGEIIGGGRRFHHSFTAIGSHDQPTEPDGTIGQACRGRLRFALGLGLALAAMPAMAHSQAVETDPARPSESRRVQVVVKLVKSQQYAPKVSLTGSLEPRFSTNIAFRISGKIEQRLVEVGDHITADQVLARLDPQVQQANLDSARAGLSSAQALLIQASATFDRQTELLKTGFTTRQTYDEAQQGLRTQQAAVESAKAAVGIAEEQLGYAELTAGVAGIITARNAETGQVVQAGQTVFTIAQGGPRDAVFDVFEALLTDPPSPNVQVFLQADPSVVVTGTVREISPTIDPSSGTVKLKVGLDSVPPQMSLGAIVVGIGAFRPRPAIVIPRSALFRWDGEPAVWLFDSKSRTVSPRVIKIDRYAGEQLVLSEGVASGDSVVTAGIQFLRPGQVVLLGAEEQAP</sequence>
<protein>
    <submittedName>
        <fullName evidence="7">RND family efflux transporter, MFP subunit</fullName>
    </submittedName>
</protein>
<dbReference type="AlphaFoldDB" id="A0A1H1XK29"/>
<name>A0A1H1XK29_9BRAD</name>
<proteinExistence type="inferred from homology"/>
<evidence type="ECO:0000259" key="5">
    <source>
        <dbReference type="Pfam" id="PF25917"/>
    </source>
</evidence>
<reference evidence="8" key="1">
    <citation type="submission" date="2016-10" db="EMBL/GenBank/DDBJ databases">
        <authorList>
            <person name="Varghese N."/>
            <person name="Submissions S."/>
        </authorList>
    </citation>
    <scope>NUCLEOTIDE SEQUENCE [LARGE SCALE GENOMIC DNA]</scope>
    <source>
        <strain evidence="8">GAS369</strain>
    </source>
</reference>
<dbReference type="Pfam" id="PF25967">
    <property type="entry name" value="RND-MFP_C"/>
    <property type="match status" value="1"/>
</dbReference>
<dbReference type="GO" id="GO:0015562">
    <property type="term" value="F:efflux transmembrane transporter activity"/>
    <property type="evidence" value="ECO:0007669"/>
    <property type="project" value="TreeGrafter"/>
</dbReference>
<dbReference type="Gene3D" id="1.10.287.470">
    <property type="entry name" value="Helix hairpin bin"/>
    <property type="match status" value="1"/>
</dbReference>
<dbReference type="InterPro" id="IPR058624">
    <property type="entry name" value="MdtA-like_HH"/>
</dbReference>
<feature type="domain" description="Multidrug resistance protein MdtA-like barrel-sandwich hybrid" evidence="5">
    <location>
        <begin position="124"/>
        <end position="260"/>
    </location>
</feature>
<dbReference type="PANTHER" id="PTHR30469">
    <property type="entry name" value="MULTIDRUG RESISTANCE PROTEIN MDTA"/>
    <property type="match status" value="1"/>
</dbReference>
<feature type="domain" description="Multidrug resistance protein MdtA-like C-terminal permuted SH3" evidence="6">
    <location>
        <begin position="345"/>
        <end position="405"/>
    </location>
</feature>
<dbReference type="Gene3D" id="2.40.30.170">
    <property type="match status" value="1"/>
</dbReference>
<gene>
    <name evidence="7" type="ORF">SAMN05444158_4359</name>
</gene>
<dbReference type="Gene3D" id="2.40.50.100">
    <property type="match status" value="1"/>
</dbReference>
<keyword evidence="8" id="KW-1185">Reference proteome</keyword>
<comment type="similarity">
    <text evidence="2">Belongs to the membrane fusion protein (MFP) (TC 8.A.1) family.</text>
</comment>
<dbReference type="InterPro" id="IPR006143">
    <property type="entry name" value="RND_pump_MFP"/>
</dbReference>
<dbReference type="Gene3D" id="2.40.420.20">
    <property type="match status" value="1"/>
</dbReference>
<dbReference type="GO" id="GO:1990281">
    <property type="term" value="C:efflux pump complex"/>
    <property type="evidence" value="ECO:0007669"/>
    <property type="project" value="TreeGrafter"/>
</dbReference>
<dbReference type="PANTHER" id="PTHR30469:SF38">
    <property type="entry name" value="HLYD FAMILY SECRETION PROTEIN"/>
    <property type="match status" value="1"/>
</dbReference>
<organism evidence="7 8">
    <name type="scientific">Bradyrhizobium canariense</name>
    <dbReference type="NCBI Taxonomy" id="255045"/>
    <lineage>
        <taxon>Bacteria</taxon>
        <taxon>Pseudomonadati</taxon>
        <taxon>Pseudomonadota</taxon>
        <taxon>Alphaproteobacteria</taxon>
        <taxon>Hyphomicrobiales</taxon>
        <taxon>Nitrobacteraceae</taxon>
        <taxon>Bradyrhizobium</taxon>
    </lineage>
</organism>
<feature type="domain" description="Multidrug resistance protein MdtA-like alpha-helical hairpin" evidence="4">
    <location>
        <begin position="161"/>
        <end position="230"/>
    </location>
</feature>
<keyword evidence="3" id="KW-0813">Transport</keyword>
<evidence type="ECO:0000259" key="4">
    <source>
        <dbReference type="Pfam" id="PF25876"/>
    </source>
</evidence>
<dbReference type="SUPFAM" id="SSF111369">
    <property type="entry name" value="HlyD-like secretion proteins"/>
    <property type="match status" value="1"/>
</dbReference>
<comment type="subcellular location">
    <subcellularLocation>
        <location evidence="1">Cell envelope</location>
    </subcellularLocation>
</comment>
<dbReference type="Pfam" id="PF25917">
    <property type="entry name" value="BSH_RND"/>
    <property type="match status" value="1"/>
</dbReference>
<evidence type="ECO:0000256" key="3">
    <source>
        <dbReference type="ARBA" id="ARBA00022448"/>
    </source>
</evidence>
<evidence type="ECO:0000256" key="1">
    <source>
        <dbReference type="ARBA" id="ARBA00004196"/>
    </source>
</evidence>
<evidence type="ECO:0000313" key="7">
    <source>
        <dbReference type="EMBL" id="SDT09431.1"/>
    </source>
</evidence>